<dbReference type="Proteomes" id="UP000749293">
    <property type="component" value="Unassembled WGS sequence"/>
</dbReference>
<dbReference type="InterPro" id="IPR012469">
    <property type="entry name" value="DUF1688"/>
</dbReference>
<protein>
    <recommendedName>
        <fullName evidence="3">DUF1688-domain-containing protein</fullName>
    </recommendedName>
</protein>
<dbReference type="GeneID" id="55967566"/>
<comment type="caution">
    <text evidence="1">The sequence shown here is derived from an EMBL/GenBank/DDBJ whole genome shotgun (WGS) entry which is preliminary data.</text>
</comment>
<dbReference type="OrthoDB" id="2153176at2759"/>
<evidence type="ECO:0008006" key="3">
    <source>
        <dbReference type="Google" id="ProtNLM"/>
    </source>
</evidence>
<dbReference type="AlphaFoldDB" id="A0A9P4Z048"/>
<dbReference type="PANTHER" id="PTHR31687">
    <property type="match status" value="1"/>
</dbReference>
<evidence type="ECO:0000313" key="2">
    <source>
        <dbReference type="Proteomes" id="UP000749293"/>
    </source>
</evidence>
<sequence>MSADDTVNYLLSLQAVRQRAHSVLSIAEKGSLNSFDYHADRMPTVADYVIGIIDRDFGPDRYADIPPHGRWQHHEVGGVPRVSNLLDSWRSAGCDDTELTRRLIDLFFVSVLLDAGAGDTWKFKEPGTDGVYNRSEGISVAALHMFKSGAFSADGAECVVDAKGLIQLSEETFAAGYQVTPENPLVGMSSRVKLMNTVGKSLLNQTSIVGANGRPGNMVDYLVKSSTEEGTLDYELLWRTLQSILIPSWPAGRTAVNGSPLGDAWPLKALGGDGDDAGASIQPFHKLTQWLGYSLTVPFMRILKLRIANIELGTGLPEYRNGGLFVDLGVLSLKPAVLEAGQLASKETLPKFDAGGDTIVEWRALTVALLDELYGIVSAHYSNKGFSVSMAQMLEAGTWKGGRELAAEHRPETRSSPILIDGDGTLF</sequence>
<dbReference type="EMBL" id="JAANYQ010000002">
    <property type="protein sequence ID" value="KAF4126090.1"/>
    <property type="molecule type" value="Genomic_DNA"/>
</dbReference>
<organism evidence="1 2">
    <name type="scientific">Geosmithia morbida</name>
    <dbReference type="NCBI Taxonomy" id="1094350"/>
    <lineage>
        <taxon>Eukaryota</taxon>
        <taxon>Fungi</taxon>
        <taxon>Dikarya</taxon>
        <taxon>Ascomycota</taxon>
        <taxon>Pezizomycotina</taxon>
        <taxon>Sordariomycetes</taxon>
        <taxon>Hypocreomycetidae</taxon>
        <taxon>Hypocreales</taxon>
        <taxon>Bionectriaceae</taxon>
        <taxon>Geosmithia</taxon>
    </lineage>
</organism>
<reference evidence="1" key="1">
    <citation type="submission" date="2020-03" db="EMBL/GenBank/DDBJ databases">
        <title>Site-based positive gene gene selection in Geosmithia morbida across the United States reveals a broad range of putative effectors and factors for local host and environmental adapation.</title>
        <authorList>
            <person name="Onufrak A."/>
            <person name="Murdoch R.W."/>
            <person name="Gazis R."/>
            <person name="Huff M."/>
            <person name="Staton M."/>
            <person name="Klingeman W."/>
            <person name="Hadziabdic D."/>
        </authorList>
    </citation>
    <scope>NUCLEOTIDE SEQUENCE</scope>
    <source>
        <strain evidence="1">1262</strain>
    </source>
</reference>
<dbReference type="PANTHER" id="PTHR31687:SF3">
    <property type="entry name" value="PROTEIN URG3"/>
    <property type="match status" value="1"/>
</dbReference>
<gene>
    <name evidence="1" type="ORF">GMORB2_1336</name>
</gene>
<evidence type="ECO:0000313" key="1">
    <source>
        <dbReference type="EMBL" id="KAF4126090.1"/>
    </source>
</evidence>
<dbReference type="RefSeq" id="XP_035324742.1">
    <property type="nucleotide sequence ID" value="XM_035463318.1"/>
</dbReference>
<accession>A0A9P4Z048</accession>
<name>A0A9P4Z048_9HYPO</name>
<proteinExistence type="predicted"/>
<keyword evidence="2" id="KW-1185">Reference proteome</keyword>
<dbReference type="Pfam" id="PF07958">
    <property type="entry name" value="DUF1688"/>
    <property type="match status" value="1"/>
</dbReference>